<dbReference type="InterPro" id="IPR013022">
    <property type="entry name" value="Xyl_isomerase-like_TIM-brl"/>
</dbReference>
<dbReference type="RefSeq" id="WP_317792453.1">
    <property type="nucleotide sequence ID" value="NZ_AP028461.1"/>
</dbReference>
<accession>A0ABW4AFS5</accession>
<dbReference type="SUPFAM" id="SSF51658">
    <property type="entry name" value="Xylose isomerase-like"/>
    <property type="match status" value="1"/>
</dbReference>
<gene>
    <name evidence="2" type="ORF">ACFQ5G_28870</name>
</gene>
<dbReference type="PANTHER" id="PTHR12110">
    <property type="entry name" value="HYDROXYPYRUVATE ISOMERASE"/>
    <property type="match status" value="1"/>
</dbReference>
<protein>
    <submittedName>
        <fullName evidence="2">Sugar phosphate isomerase/epimerase family protein</fullName>
    </submittedName>
</protein>
<reference evidence="3" key="1">
    <citation type="journal article" date="2019" name="Int. J. Syst. Evol. Microbiol.">
        <title>The Global Catalogue of Microorganisms (GCM) 10K type strain sequencing project: providing services to taxonomists for standard genome sequencing and annotation.</title>
        <authorList>
            <consortium name="The Broad Institute Genomics Platform"/>
            <consortium name="The Broad Institute Genome Sequencing Center for Infectious Disease"/>
            <person name="Wu L."/>
            <person name="Ma J."/>
        </authorList>
    </citation>
    <scope>NUCLEOTIDE SEQUENCE [LARGE SCALE GENOMIC DNA]</scope>
    <source>
        <strain evidence="3">CCM 7526</strain>
    </source>
</reference>
<evidence type="ECO:0000313" key="2">
    <source>
        <dbReference type="EMBL" id="MFD1369368.1"/>
    </source>
</evidence>
<dbReference type="EMBL" id="JBHTMK010000040">
    <property type="protein sequence ID" value="MFD1369368.1"/>
    <property type="molecule type" value="Genomic_DNA"/>
</dbReference>
<dbReference type="Gene3D" id="3.20.20.150">
    <property type="entry name" value="Divalent-metal-dependent TIM barrel enzymes"/>
    <property type="match status" value="1"/>
</dbReference>
<evidence type="ECO:0000313" key="3">
    <source>
        <dbReference type="Proteomes" id="UP001597183"/>
    </source>
</evidence>
<dbReference type="InterPro" id="IPR050312">
    <property type="entry name" value="IolE/XylAMocC-like"/>
</dbReference>
<keyword evidence="2" id="KW-0413">Isomerase</keyword>
<proteinExistence type="predicted"/>
<keyword evidence="3" id="KW-1185">Reference proteome</keyword>
<dbReference type="GO" id="GO:0016853">
    <property type="term" value="F:isomerase activity"/>
    <property type="evidence" value="ECO:0007669"/>
    <property type="project" value="UniProtKB-KW"/>
</dbReference>
<dbReference type="PROSITE" id="PS51318">
    <property type="entry name" value="TAT"/>
    <property type="match status" value="1"/>
</dbReference>
<name>A0ABW4AFS5_9ACTN</name>
<dbReference type="PANTHER" id="PTHR12110:SF41">
    <property type="entry name" value="INOSOSE DEHYDRATASE"/>
    <property type="match status" value="1"/>
</dbReference>
<feature type="domain" description="Xylose isomerase-like TIM barrel" evidence="1">
    <location>
        <begin position="73"/>
        <end position="283"/>
    </location>
</feature>
<organism evidence="2 3">
    <name type="scientific">Actinoplanes sichuanensis</name>
    <dbReference type="NCBI Taxonomy" id="512349"/>
    <lineage>
        <taxon>Bacteria</taxon>
        <taxon>Bacillati</taxon>
        <taxon>Actinomycetota</taxon>
        <taxon>Actinomycetes</taxon>
        <taxon>Micromonosporales</taxon>
        <taxon>Micromonosporaceae</taxon>
        <taxon>Actinoplanes</taxon>
    </lineage>
</organism>
<evidence type="ECO:0000259" key="1">
    <source>
        <dbReference type="Pfam" id="PF01261"/>
    </source>
</evidence>
<comment type="caution">
    <text evidence="2">The sequence shown here is derived from an EMBL/GenBank/DDBJ whole genome shotgun (WGS) entry which is preliminary data.</text>
</comment>
<dbReference type="InterPro" id="IPR036237">
    <property type="entry name" value="Xyl_isomerase-like_sf"/>
</dbReference>
<dbReference type="InterPro" id="IPR006311">
    <property type="entry name" value="TAT_signal"/>
</dbReference>
<dbReference type="Pfam" id="PF01261">
    <property type="entry name" value="AP_endonuc_2"/>
    <property type="match status" value="1"/>
</dbReference>
<sequence length="309" mass="33542">MHESPSHQSALSRRSLLSAAAAGAAAVGASTAIGSPAAAGGKSSPHRVPRDQISVQLYTLRNQLAIDLEGSFTQLAAIGYTRVEHAGFVGRTAAQFRTALNNAGLRATSGHAGIPQPWNAETWKRTLEDAAIVGNKYIVHPYFGTDANGPIRNGAVYRAFAADLNKAGELARRAGLSFGYHNHHNEFLRQDGGERTGFDILTRETDSRLVHLEVDIYWAWRGSADPVDLIEKNRHRIKQVHVKDMNVGSGFADPGDGLIDFERVFRRAGEAGLVEYIVERDDAGSPPRTPAQALDTARVGYQYLSGLRY</sequence>
<dbReference type="Proteomes" id="UP001597183">
    <property type="component" value="Unassembled WGS sequence"/>
</dbReference>